<dbReference type="EMBL" id="JPIU01000025">
    <property type="protein sequence ID" value="KIO46621.1"/>
    <property type="molecule type" value="Genomic_DNA"/>
</dbReference>
<dbReference type="CDD" id="cd01748">
    <property type="entry name" value="GATase1_IGP_Synthase"/>
    <property type="match status" value="1"/>
</dbReference>
<dbReference type="GO" id="GO:0016829">
    <property type="term" value="F:lyase activity"/>
    <property type="evidence" value="ECO:0007669"/>
    <property type="project" value="UniProtKB-KW"/>
</dbReference>
<dbReference type="PANTHER" id="PTHR42701">
    <property type="entry name" value="IMIDAZOLE GLYCEROL PHOSPHATE SYNTHASE SUBUNIT HISH"/>
    <property type="match status" value="1"/>
</dbReference>
<dbReference type="GO" id="GO:0005737">
    <property type="term" value="C:cytoplasm"/>
    <property type="evidence" value="ECO:0007669"/>
    <property type="project" value="UniProtKB-SubCell"/>
</dbReference>
<evidence type="ECO:0000256" key="9">
    <source>
        <dbReference type="ARBA" id="ARBA00023239"/>
    </source>
</evidence>
<dbReference type="Gene3D" id="3.40.50.880">
    <property type="match status" value="1"/>
</dbReference>
<keyword evidence="8 12" id="KW-0368">Histidine biosynthesis</keyword>
<comment type="subunit">
    <text evidence="3 12">Heterodimer of HisH and HisF.</text>
</comment>
<dbReference type="Pfam" id="PF00117">
    <property type="entry name" value="GATase"/>
    <property type="match status" value="1"/>
</dbReference>
<protein>
    <recommendedName>
        <fullName evidence="12">Imidazole glycerol phosphate synthase subunit HisH</fullName>
        <ecNumber evidence="12">4.3.2.10</ecNumber>
    </recommendedName>
    <alternativeName>
        <fullName evidence="12">IGP synthase glutaminase subunit</fullName>
        <ecNumber evidence="12">3.5.1.2</ecNumber>
    </alternativeName>
    <alternativeName>
        <fullName evidence="12">IGP synthase subunit HisH</fullName>
    </alternativeName>
    <alternativeName>
        <fullName evidence="12">ImGP synthase subunit HisH</fullName>
        <shortName evidence="12">IGPS subunit HisH</shortName>
    </alternativeName>
</protein>
<evidence type="ECO:0000256" key="7">
    <source>
        <dbReference type="ARBA" id="ARBA00022962"/>
    </source>
</evidence>
<organism evidence="15 16">
    <name type="scientific">Sanguibacteroides justesenii</name>
    <dbReference type="NCBI Taxonomy" id="1547597"/>
    <lineage>
        <taxon>Bacteria</taxon>
        <taxon>Pseudomonadati</taxon>
        <taxon>Bacteroidota</taxon>
        <taxon>Bacteroidia</taxon>
        <taxon>Bacteroidales</taxon>
        <taxon>Porphyromonadaceae</taxon>
        <taxon>Sanguibacteroides</taxon>
    </lineage>
</organism>
<comment type="subcellular location">
    <subcellularLocation>
        <location evidence="1 12">Cytoplasm</location>
    </subcellularLocation>
</comment>
<evidence type="ECO:0000256" key="5">
    <source>
        <dbReference type="ARBA" id="ARBA00022605"/>
    </source>
</evidence>
<dbReference type="InterPro" id="IPR010139">
    <property type="entry name" value="Imidazole-glycPsynth_HisH"/>
</dbReference>
<dbReference type="PROSITE" id="PS51273">
    <property type="entry name" value="GATASE_TYPE_1"/>
    <property type="match status" value="1"/>
</dbReference>
<dbReference type="EC" id="3.5.1.2" evidence="12"/>
<sequence>MVTIIDYGAGNVFSVQTALRRLGEEVVVSSDPEVVCRAEWVIFPGVGQAATAMEQLREKGLDKILPGLKVPVLGICLGMQLMCTFSEEGDTTGLGIFPLEVKQMKNGKKIPHMGWNRIYGLHSDLFRRVREMEWSYFVHSYYLPCNEYQIAGCDYGGEFCAAVRKENFWGCQFHPEKSSAMGEMILRNFLMF</sequence>
<comment type="caution">
    <text evidence="15">The sequence shown here is derived from an EMBL/GenBank/DDBJ whole genome shotgun (WGS) entry which is preliminary data.</text>
</comment>
<dbReference type="NCBIfam" id="TIGR01855">
    <property type="entry name" value="IMP_synth_hisH"/>
    <property type="match status" value="1"/>
</dbReference>
<comment type="catalytic activity">
    <reaction evidence="11 12">
        <text>L-glutamine + H2O = L-glutamate + NH4(+)</text>
        <dbReference type="Rhea" id="RHEA:15889"/>
        <dbReference type="ChEBI" id="CHEBI:15377"/>
        <dbReference type="ChEBI" id="CHEBI:28938"/>
        <dbReference type="ChEBI" id="CHEBI:29985"/>
        <dbReference type="ChEBI" id="CHEBI:58359"/>
        <dbReference type="EC" id="3.5.1.2"/>
    </reaction>
</comment>
<proteinExistence type="inferred from homology"/>
<accession>A0A0C3RHD1</accession>
<dbReference type="SUPFAM" id="SSF52317">
    <property type="entry name" value="Class I glutamine amidotransferase-like"/>
    <property type="match status" value="1"/>
</dbReference>
<evidence type="ECO:0000256" key="8">
    <source>
        <dbReference type="ARBA" id="ARBA00023102"/>
    </source>
</evidence>
<dbReference type="InterPro" id="IPR029062">
    <property type="entry name" value="Class_I_gatase-like"/>
</dbReference>
<dbReference type="GO" id="GO:0000105">
    <property type="term" value="P:L-histidine biosynthetic process"/>
    <property type="evidence" value="ECO:0007669"/>
    <property type="project" value="UniProtKB-UniRule"/>
</dbReference>
<evidence type="ECO:0000256" key="1">
    <source>
        <dbReference type="ARBA" id="ARBA00004496"/>
    </source>
</evidence>
<comment type="pathway">
    <text evidence="2 12">Amino-acid biosynthesis; L-histidine biosynthesis; L-histidine from 5-phospho-alpha-D-ribose 1-diphosphate: step 5/9.</text>
</comment>
<dbReference type="FunFam" id="3.40.50.880:FF:000009">
    <property type="entry name" value="Imidazole glycerol phosphate synthase subunit HisH"/>
    <property type="match status" value="1"/>
</dbReference>
<reference evidence="15 16" key="1">
    <citation type="submission" date="2014-07" db="EMBL/GenBank/DDBJ databases">
        <title>Porphyromonadaceae bacterium OUH 308042 = ATCC BAA-2681 = DSM 28342 draft genome.</title>
        <authorList>
            <person name="Sydenham T.V."/>
            <person name="Hasman H."/>
            <person name="Justensen U.S."/>
        </authorList>
    </citation>
    <scope>NUCLEOTIDE SEQUENCE [LARGE SCALE GENOMIC DNA]</scope>
    <source>
        <strain evidence="15 16">OUH 308042</strain>
    </source>
</reference>
<keyword evidence="4 12" id="KW-0963">Cytoplasm</keyword>
<evidence type="ECO:0000256" key="11">
    <source>
        <dbReference type="ARBA" id="ARBA00049534"/>
    </source>
</evidence>
<evidence type="ECO:0000313" key="15">
    <source>
        <dbReference type="EMBL" id="KIO46621.1"/>
    </source>
</evidence>
<keyword evidence="5 12" id="KW-0028">Amino-acid biosynthesis</keyword>
<keyword evidence="9 12" id="KW-0456">Lyase</keyword>
<evidence type="ECO:0000313" key="16">
    <source>
        <dbReference type="Proteomes" id="UP000031980"/>
    </source>
</evidence>
<dbReference type="GO" id="GO:0000107">
    <property type="term" value="F:imidazoleglycerol-phosphate synthase activity"/>
    <property type="evidence" value="ECO:0007669"/>
    <property type="project" value="UniProtKB-UniRule"/>
</dbReference>
<feature type="active site" evidence="12 13">
    <location>
        <position position="176"/>
    </location>
</feature>
<evidence type="ECO:0000256" key="4">
    <source>
        <dbReference type="ARBA" id="ARBA00022490"/>
    </source>
</evidence>
<feature type="domain" description="Glutamine amidotransferase" evidence="14">
    <location>
        <begin position="4"/>
        <end position="190"/>
    </location>
</feature>
<dbReference type="PIRSF" id="PIRSF000495">
    <property type="entry name" value="Amidotransf_hisH"/>
    <property type="match status" value="1"/>
</dbReference>
<dbReference type="AlphaFoldDB" id="A0A0C3RHD1"/>
<dbReference type="HAMAP" id="MF_00278">
    <property type="entry name" value="HisH"/>
    <property type="match status" value="1"/>
</dbReference>
<keyword evidence="6 12" id="KW-0378">Hydrolase</keyword>
<dbReference type="RefSeq" id="WP_041504771.1">
    <property type="nucleotide sequence ID" value="NZ_JPIU01000025.1"/>
</dbReference>
<dbReference type="UniPathway" id="UPA00031">
    <property type="reaction ID" value="UER00010"/>
</dbReference>
<evidence type="ECO:0000256" key="3">
    <source>
        <dbReference type="ARBA" id="ARBA00011152"/>
    </source>
</evidence>
<evidence type="ECO:0000259" key="14">
    <source>
        <dbReference type="Pfam" id="PF00117"/>
    </source>
</evidence>
<evidence type="ECO:0000256" key="12">
    <source>
        <dbReference type="HAMAP-Rule" id="MF_00278"/>
    </source>
</evidence>
<comment type="function">
    <text evidence="12">IGPS catalyzes the conversion of PRFAR and glutamine to IGP, AICAR and glutamate. The HisH subunit catalyzes the hydrolysis of glutamine to glutamate and ammonia as part of the synthesis of IGP and AICAR. The resulting ammonia molecule is channeled to the active site of HisF.</text>
</comment>
<dbReference type="GO" id="GO:0004359">
    <property type="term" value="F:glutaminase activity"/>
    <property type="evidence" value="ECO:0007669"/>
    <property type="project" value="UniProtKB-EC"/>
</dbReference>
<evidence type="ECO:0000256" key="13">
    <source>
        <dbReference type="PIRSR" id="PIRSR000495-1"/>
    </source>
</evidence>
<evidence type="ECO:0000256" key="10">
    <source>
        <dbReference type="ARBA" id="ARBA00047838"/>
    </source>
</evidence>
<keyword evidence="16" id="KW-1185">Reference proteome</keyword>
<keyword evidence="7 12" id="KW-0315">Glutamine amidotransferase</keyword>
<name>A0A0C3RHD1_9PORP</name>
<gene>
    <name evidence="12" type="primary">hisH</name>
    <name evidence="15" type="ORF">BA92_01770</name>
</gene>
<evidence type="ECO:0000256" key="6">
    <source>
        <dbReference type="ARBA" id="ARBA00022801"/>
    </source>
</evidence>
<comment type="catalytic activity">
    <reaction evidence="10 12">
        <text>5-[(5-phospho-1-deoxy-D-ribulos-1-ylimino)methylamino]-1-(5-phospho-beta-D-ribosyl)imidazole-4-carboxamide + L-glutamine = D-erythro-1-(imidazol-4-yl)glycerol 3-phosphate + 5-amino-1-(5-phospho-beta-D-ribosyl)imidazole-4-carboxamide + L-glutamate + H(+)</text>
        <dbReference type="Rhea" id="RHEA:24793"/>
        <dbReference type="ChEBI" id="CHEBI:15378"/>
        <dbReference type="ChEBI" id="CHEBI:29985"/>
        <dbReference type="ChEBI" id="CHEBI:58278"/>
        <dbReference type="ChEBI" id="CHEBI:58359"/>
        <dbReference type="ChEBI" id="CHEBI:58475"/>
        <dbReference type="ChEBI" id="CHEBI:58525"/>
        <dbReference type="EC" id="4.3.2.10"/>
    </reaction>
</comment>
<feature type="active site" description="Nucleophile" evidence="12 13">
    <location>
        <position position="76"/>
    </location>
</feature>
<feature type="active site" evidence="12 13">
    <location>
        <position position="174"/>
    </location>
</feature>
<dbReference type="PANTHER" id="PTHR42701:SF1">
    <property type="entry name" value="IMIDAZOLE GLYCEROL PHOSPHATE SYNTHASE SUBUNIT HISH"/>
    <property type="match status" value="1"/>
</dbReference>
<dbReference type="Proteomes" id="UP000031980">
    <property type="component" value="Unassembled WGS sequence"/>
</dbReference>
<evidence type="ECO:0000256" key="2">
    <source>
        <dbReference type="ARBA" id="ARBA00005091"/>
    </source>
</evidence>
<dbReference type="EC" id="4.3.2.10" evidence="12"/>
<dbReference type="InterPro" id="IPR017926">
    <property type="entry name" value="GATASE"/>
</dbReference>